<accession>A0AA97I0Z3</accession>
<dbReference type="SUPFAM" id="SSF102400">
    <property type="entry name" value="DNA polymerase III chi subunit"/>
    <property type="match status" value="1"/>
</dbReference>
<name>A0AA97I0Z3_9SPHN</name>
<evidence type="ECO:0000313" key="2">
    <source>
        <dbReference type="Proteomes" id="UP001302429"/>
    </source>
</evidence>
<proteinExistence type="predicted"/>
<dbReference type="GO" id="GO:0003677">
    <property type="term" value="F:DNA binding"/>
    <property type="evidence" value="ECO:0007669"/>
    <property type="project" value="InterPro"/>
</dbReference>
<dbReference type="PANTHER" id="PTHR38767:SF1">
    <property type="entry name" value="DNA POLYMERASE III SUBUNIT CHI"/>
    <property type="match status" value="1"/>
</dbReference>
<dbReference type="Pfam" id="PF04364">
    <property type="entry name" value="DNA_pol3_chi"/>
    <property type="match status" value="1"/>
</dbReference>
<organism evidence="1 2">
    <name type="scientific">Alterisphingorhabdus coralli</name>
    <dbReference type="NCBI Taxonomy" id="3071408"/>
    <lineage>
        <taxon>Bacteria</taxon>
        <taxon>Pseudomonadati</taxon>
        <taxon>Pseudomonadota</taxon>
        <taxon>Alphaproteobacteria</taxon>
        <taxon>Sphingomonadales</taxon>
        <taxon>Sphingomonadaceae</taxon>
        <taxon>Alterisphingorhabdus (ex Yan et al. 2024)</taxon>
    </lineage>
</organism>
<dbReference type="GO" id="GO:0006260">
    <property type="term" value="P:DNA replication"/>
    <property type="evidence" value="ECO:0007669"/>
    <property type="project" value="InterPro"/>
</dbReference>
<keyword evidence="1" id="KW-0548">Nucleotidyltransferase</keyword>
<dbReference type="KEGG" id="acoa:RB602_10350"/>
<reference evidence="1 2" key="1">
    <citation type="submission" date="2023-10" db="EMBL/GenBank/DDBJ databases">
        <title>Complete genome sequence of a Sphingomonadaceae bacterium.</title>
        <authorList>
            <person name="Yan C."/>
        </authorList>
    </citation>
    <scope>NUCLEOTIDE SEQUENCE [LARGE SCALE GENOMIC DNA]</scope>
    <source>
        <strain evidence="1 2">SCSIO 66989</strain>
    </source>
</reference>
<keyword evidence="2" id="KW-1185">Reference proteome</keyword>
<sequence>MRVDFYQLTRDPVAHLLPDLAERTLAGDKRMAILADDALLIDAISEALWTRKPESFLAHGVAGEEQEADQPILLMRALADGDMPPNKAGFLAIADGQWRDHCDQFERIFFPFEPGHIDAARSAWKSLKDREGVTRHYWKQDGRRWVEQG</sequence>
<dbReference type="RefSeq" id="WP_317080492.1">
    <property type="nucleotide sequence ID" value="NZ_CP136594.1"/>
</dbReference>
<dbReference type="GO" id="GO:0003887">
    <property type="term" value="F:DNA-directed DNA polymerase activity"/>
    <property type="evidence" value="ECO:0007669"/>
    <property type="project" value="UniProtKB-EC"/>
</dbReference>
<evidence type="ECO:0000313" key="1">
    <source>
        <dbReference type="EMBL" id="WOE74255.1"/>
    </source>
</evidence>
<dbReference type="Proteomes" id="UP001302429">
    <property type="component" value="Chromosome"/>
</dbReference>
<dbReference type="InterPro" id="IPR036768">
    <property type="entry name" value="PolIII_chi_sf"/>
</dbReference>
<dbReference type="Gene3D" id="3.40.50.10110">
    <property type="entry name" value="DNA polymerase III subunit chi"/>
    <property type="match status" value="1"/>
</dbReference>
<dbReference type="EMBL" id="CP136594">
    <property type="protein sequence ID" value="WOE74255.1"/>
    <property type="molecule type" value="Genomic_DNA"/>
</dbReference>
<dbReference type="GO" id="GO:0032298">
    <property type="term" value="P:positive regulation of DNA-templated DNA replication initiation"/>
    <property type="evidence" value="ECO:0007669"/>
    <property type="project" value="TreeGrafter"/>
</dbReference>
<dbReference type="EC" id="2.7.7.7" evidence="1"/>
<dbReference type="AlphaFoldDB" id="A0AA97I0Z3"/>
<gene>
    <name evidence="1" type="ORF">RB602_10350</name>
</gene>
<protein>
    <submittedName>
        <fullName evidence="1">DNA polymerase III subunit chi</fullName>
        <ecNumber evidence="1">2.7.7.7</ecNumber>
    </submittedName>
</protein>
<dbReference type="PANTHER" id="PTHR38767">
    <property type="entry name" value="DNA POLYMERASE III SUBUNIT CHI"/>
    <property type="match status" value="1"/>
</dbReference>
<keyword evidence="1" id="KW-0808">Transferase</keyword>
<dbReference type="InterPro" id="IPR007459">
    <property type="entry name" value="DNA_pol3_chi"/>
</dbReference>